<evidence type="ECO:0000313" key="3">
    <source>
        <dbReference type="Proteomes" id="UP001056374"/>
    </source>
</evidence>
<sequence>MQPKTKRVLLAMAFAAAAIVFTALLWRGPWWIDGAHLRTDNLEPADGVVITGFRTTLVALGAGVVAGLGLYYTHRAHQQTKELFEHTRNKDREQAELVREGQVTERYVEAIKLLSSEKLTQQLGGIYALERIMQDSEKDRRTVIEVLSAFIREDPVYPVTEEQGEETEASRQRRAAVQAALVALSRRPSAEEMAFNLEGADLRGLNAVHLNLRGAYLARARLDGLRGQGVDLRGAYLGRVNLQEADLEDARLEDSDLRFANITRVRFGAAALAGVEWSGADLTGATLNAASGLTAEALCKARLTSKTRLPLGLTDDDRIRRRIEECDNEQHELEHRQ</sequence>
<feature type="transmembrane region" description="Helical" evidence="1">
    <location>
        <begin position="7"/>
        <end position="28"/>
    </location>
</feature>
<evidence type="ECO:0000313" key="2">
    <source>
        <dbReference type="EMBL" id="USQ83476.1"/>
    </source>
</evidence>
<keyword evidence="3" id="KW-1185">Reference proteome</keyword>
<dbReference type="EMBL" id="CP099468">
    <property type="protein sequence ID" value="USQ83476.1"/>
    <property type="molecule type" value="Genomic_DNA"/>
</dbReference>
<dbReference type="Pfam" id="PF00805">
    <property type="entry name" value="Pentapeptide"/>
    <property type="match status" value="3"/>
</dbReference>
<keyword evidence="1" id="KW-0472">Membrane</keyword>
<organism evidence="2 3">
    <name type="scientific">Streptomyces phaeoluteigriseus</name>
    <dbReference type="NCBI Taxonomy" id="114686"/>
    <lineage>
        <taxon>Bacteria</taxon>
        <taxon>Bacillati</taxon>
        <taxon>Actinomycetota</taxon>
        <taxon>Actinomycetes</taxon>
        <taxon>Kitasatosporales</taxon>
        <taxon>Streptomycetaceae</taxon>
        <taxon>Streptomyces</taxon>
        <taxon>Streptomyces aurantiacus group</taxon>
    </lineage>
</organism>
<dbReference type="SUPFAM" id="SSF141571">
    <property type="entry name" value="Pentapeptide repeat-like"/>
    <property type="match status" value="1"/>
</dbReference>
<gene>
    <name evidence="2" type="ORF">NFX46_06530</name>
</gene>
<protein>
    <submittedName>
        <fullName evidence="2">Pentapeptide repeat-containing protein</fullName>
    </submittedName>
</protein>
<dbReference type="PANTHER" id="PTHR14136:SF17">
    <property type="entry name" value="BTB_POZ DOMAIN-CONTAINING PROTEIN KCTD9"/>
    <property type="match status" value="1"/>
</dbReference>
<dbReference type="InterPro" id="IPR051082">
    <property type="entry name" value="Pentapeptide-BTB/POZ_domain"/>
</dbReference>
<dbReference type="PANTHER" id="PTHR14136">
    <property type="entry name" value="BTB_POZ DOMAIN-CONTAINING PROTEIN KCTD9"/>
    <property type="match status" value="1"/>
</dbReference>
<dbReference type="Gene3D" id="2.160.20.80">
    <property type="entry name" value="E3 ubiquitin-protein ligase SopA"/>
    <property type="match status" value="1"/>
</dbReference>
<dbReference type="Proteomes" id="UP001056374">
    <property type="component" value="Chromosome"/>
</dbReference>
<reference evidence="2" key="1">
    <citation type="submission" date="2022-06" db="EMBL/GenBank/DDBJ databases">
        <title>Complete genome sequence of soil microorganisms Streptomyces sp. Qhu-M197 isolated from Alpine meadows habitats on the Tibetan Plateau.</title>
        <authorList>
            <person name="Zhang B."/>
            <person name="Xiang X."/>
            <person name="Fan J."/>
        </authorList>
    </citation>
    <scope>NUCLEOTIDE SEQUENCE</scope>
    <source>
        <strain evidence="2">Qhu-M197</strain>
    </source>
</reference>
<accession>A0ABY4Z3D4</accession>
<proteinExistence type="predicted"/>
<name>A0ABY4Z3D4_9ACTN</name>
<feature type="transmembrane region" description="Helical" evidence="1">
    <location>
        <begin position="48"/>
        <end position="72"/>
    </location>
</feature>
<dbReference type="InterPro" id="IPR001646">
    <property type="entry name" value="5peptide_repeat"/>
</dbReference>
<dbReference type="RefSeq" id="WP_252546493.1">
    <property type="nucleotide sequence ID" value="NZ_CP099468.1"/>
</dbReference>
<keyword evidence="1" id="KW-1133">Transmembrane helix</keyword>
<keyword evidence="1" id="KW-0812">Transmembrane</keyword>
<evidence type="ECO:0000256" key="1">
    <source>
        <dbReference type="SAM" id="Phobius"/>
    </source>
</evidence>